<evidence type="ECO:0000313" key="4">
    <source>
        <dbReference type="Proteomes" id="UP001159405"/>
    </source>
</evidence>
<evidence type="ECO:0000313" key="3">
    <source>
        <dbReference type="EMBL" id="CAH3159377.1"/>
    </source>
</evidence>
<reference evidence="3 4" key="1">
    <citation type="submission" date="2022-05" db="EMBL/GenBank/DDBJ databases">
        <authorList>
            <consortium name="Genoscope - CEA"/>
            <person name="William W."/>
        </authorList>
    </citation>
    <scope>NUCLEOTIDE SEQUENCE [LARGE SCALE GENOMIC DNA]</scope>
</reference>
<evidence type="ECO:0000259" key="2">
    <source>
        <dbReference type="Pfam" id="PF24764"/>
    </source>
</evidence>
<accession>A0ABN8QC97</accession>
<keyword evidence="4" id="KW-1185">Reference proteome</keyword>
<organism evidence="3 4">
    <name type="scientific">Porites lobata</name>
    <dbReference type="NCBI Taxonomy" id="104759"/>
    <lineage>
        <taxon>Eukaryota</taxon>
        <taxon>Metazoa</taxon>
        <taxon>Cnidaria</taxon>
        <taxon>Anthozoa</taxon>
        <taxon>Hexacorallia</taxon>
        <taxon>Scleractinia</taxon>
        <taxon>Fungiina</taxon>
        <taxon>Poritidae</taxon>
        <taxon>Porites</taxon>
    </lineage>
</organism>
<dbReference type="InterPro" id="IPR058913">
    <property type="entry name" value="Integrase_dom_put"/>
</dbReference>
<dbReference type="Pfam" id="PF24764">
    <property type="entry name" value="rva_4"/>
    <property type="match status" value="1"/>
</dbReference>
<name>A0ABN8QC97_9CNID</name>
<gene>
    <name evidence="3" type="ORF">PLOB_00003646</name>
</gene>
<comment type="caution">
    <text evidence="3">The sequence shown here is derived from an EMBL/GenBank/DDBJ whole genome shotgun (WGS) entry which is preliminary data.</text>
</comment>
<feature type="region of interest" description="Disordered" evidence="1">
    <location>
        <begin position="21"/>
        <end position="40"/>
    </location>
</feature>
<dbReference type="PANTHER" id="PTHR46791">
    <property type="entry name" value="EXPRESSED PROTEIN"/>
    <property type="match status" value="1"/>
</dbReference>
<sequence length="284" mass="32707">MVRGDIRFFWTEHLNIQSAPASPSKAVGIKHRNPPKPSMMPASMPLRVTLRLVKKNAAKAPDVDNILTMARVYFIVNNCQEGYGNKNLVIFYISEKQYGQRFSSIMYERQERRTVLSVQRDVSGMWVCVGYVSGGLRAHGIFVQRHQIREILTTIDPVGRALHRRAAIRSRQYNVRAPNHMWHIVGNHKLVNWSEFDLFALHYIYLPKINASLEQFVEQWHFHEIRTAGYQCPRALWHAGILHSMNGVVVYEPETYGIAFESGVSEVDDDYSVVVPENQIQLTE</sequence>
<dbReference type="PANTHER" id="PTHR46791:SF4">
    <property type="match status" value="1"/>
</dbReference>
<dbReference type="EMBL" id="CALNXK010000113">
    <property type="protein sequence ID" value="CAH3159377.1"/>
    <property type="molecule type" value="Genomic_DNA"/>
</dbReference>
<dbReference type="Proteomes" id="UP001159405">
    <property type="component" value="Unassembled WGS sequence"/>
</dbReference>
<evidence type="ECO:0000256" key="1">
    <source>
        <dbReference type="SAM" id="MobiDB-lite"/>
    </source>
</evidence>
<feature type="domain" description="Integrase core" evidence="2">
    <location>
        <begin position="195"/>
        <end position="246"/>
    </location>
</feature>
<protein>
    <recommendedName>
        <fullName evidence="2">Integrase core domain-containing protein</fullName>
    </recommendedName>
</protein>
<proteinExistence type="predicted"/>